<keyword evidence="2" id="KW-1185">Reference proteome</keyword>
<protein>
    <submittedName>
        <fullName evidence="1">Uncharacterized protein</fullName>
    </submittedName>
</protein>
<dbReference type="EMBL" id="JXTC01000769">
    <property type="protein sequence ID" value="PON37962.1"/>
    <property type="molecule type" value="Genomic_DNA"/>
</dbReference>
<comment type="caution">
    <text evidence="1">The sequence shown here is derived from an EMBL/GenBank/DDBJ whole genome shotgun (WGS) entry which is preliminary data.</text>
</comment>
<evidence type="ECO:0000313" key="2">
    <source>
        <dbReference type="Proteomes" id="UP000237000"/>
    </source>
</evidence>
<dbReference type="Proteomes" id="UP000237000">
    <property type="component" value="Unassembled WGS sequence"/>
</dbReference>
<accession>A0A2P5AN51</accession>
<dbReference type="AlphaFoldDB" id="A0A2P5AN51"/>
<name>A0A2P5AN51_TREOI</name>
<evidence type="ECO:0000313" key="1">
    <source>
        <dbReference type="EMBL" id="PON37962.1"/>
    </source>
</evidence>
<feature type="non-terminal residue" evidence="1">
    <location>
        <position position="1"/>
    </location>
</feature>
<sequence>SLHGIVRSYFTWGDRFFGQHTSLSPDKLLVVVGGTQTGKTVTEYLGYFGHSFLHHGTPMVSFFLLETRTKSAGFGMSETCPSQFLFSGAT</sequence>
<gene>
    <name evidence="1" type="ORF">TorRG33x02_346080</name>
</gene>
<proteinExistence type="predicted"/>
<dbReference type="InParanoid" id="A0A2P5AN51"/>
<reference evidence="2" key="1">
    <citation type="submission" date="2016-06" db="EMBL/GenBank/DDBJ databases">
        <title>Parallel loss of symbiosis genes in relatives of nitrogen-fixing non-legume Parasponia.</title>
        <authorList>
            <person name="Van Velzen R."/>
            <person name="Holmer R."/>
            <person name="Bu F."/>
            <person name="Rutten L."/>
            <person name="Van Zeijl A."/>
            <person name="Liu W."/>
            <person name="Santuari L."/>
            <person name="Cao Q."/>
            <person name="Sharma T."/>
            <person name="Shen D."/>
            <person name="Roswanjaya Y."/>
            <person name="Wardhani T."/>
            <person name="Kalhor M.S."/>
            <person name="Jansen J."/>
            <person name="Van den Hoogen J."/>
            <person name="Gungor B."/>
            <person name="Hartog M."/>
            <person name="Hontelez J."/>
            <person name="Verver J."/>
            <person name="Yang W.-C."/>
            <person name="Schijlen E."/>
            <person name="Repin R."/>
            <person name="Schilthuizen M."/>
            <person name="Schranz E."/>
            <person name="Heidstra R."/>
            <person name="Miyata K."/>
            <person name="Fedorova E."/>
            <person name="Kohlen W."/>
            <person name="Bisseling T."/>
            <person name="Smit S."/>
            <person name="Geurts R."/>
        </authorList>
    </citation>
    <scope>NUCLEOTIDE SEQUENCE [LARGE SCALE GENOMIC DNA]</scope>
    <source>
        <strain evidence="2">cv. RG33-2</strain>
    </source>
</reference>
<organism evidence="1 2">
    <name type="scientific">Trema orientale</name>
    <name type="common">Charcoal tree</name>
    <name type="synonym">Celtis orientalis</name>
    <dbReference type="NCBI Taxonomy" id="63057"/>
    <lineage>
        <taxon>Eukaryota</taxon>
        <taxon>Viridiplantae</taxon>
        <taxon>Streptophyta</taxon>
        <taxon>Embryophyta</taxon>
        <taxon>Tracheophyta</taxon>
        <taxon>Spermatophyta</taxon>
        <taxon>Magnoliopsida</taxon>
        <taxon>eudicotyledons</taxon>
        <taxon>Gunneridae</taxon>
        <taxon>Pentapetalae</taxon>
        <taxon>rosids</taxon>
        <taxon>fabids</taxon>
        <taxon>Rosales</taxon>
        <taxon>Cannabaceae</taxon>
        <taxon>Trema</taxon>
    </lineage>
</organism>